<dbReference type="STRING" id="993070.AS031_07230"/>
<feature type="compositionally biased region" description="Low complexity" evidence="2">
    <location>
        <begin position="54"/>
        <end position="67"/>
    </location>
</feature>
<dbReference type="PROSITE" id="PS51257">
    <property type="entry name" value="PROKAR_LIPOPROTEIN"/>
    <property type="match status" value="1"/>
</dbReference>
<dbReference type="InterPro" id="IPR019079">
    <property type="entry name" value="Capsule_synth_CapA"/>
</dbReference>
<dbReference type="InterPro" id="IPR052169">
    <property type="entry name" value="CW_Biosynth-Accessory"/>
</dbReference>
<dbReference type="PANTHER" id="PTHR33393">
    <property type="entry name" value="POLYGLUTAMINE SYNTHESIS ACCESSORY PROTEIN RV0574C-RELATED"/>
    <property type="match status" value="1"/>
</dbReference>
<reference evidence="5 6" key="1">
    <citation type="journal article" date="2014" name="Arch. Microbiol.">
        <title>Arthrobacter enclensis sp. nov., isolated from sediment sample.</title>
        <authorList>
            <person name="Dastager S.G."/>
            <person name="Liu Q."/>
            <person name="Tang S.K."/>
            <person name="Krishnamurthi S."/>
            <person name="Lee J.C."/>
            <person name="Li W.J."/>
        </authorList>
    </citation>
    <scope>NUCLEOTIDE SEQUENCE [LARGE SCALE GENOMIC DNA]</scope>
    <source>
        <strain evidence="5 6">NIO-1008</strain>
    </source>
</reference>
<keyword evidence="3" id="KW-0732">Signal</keyword>
<evidence type="ECO:0000313" key="5">
    <source>
        <dbReference type="EMBL" id="KSU77851.1"/>
    </source>
</evidence>
<dbReference type="PANTHER" id="PTHR33393:SF13">
    <property type="entry name" value="PGA BIOSYNTHESIS PROTEIN CAPA"/>
    <property type="match status" value="1"/>
</dbReference>
<feature type="domain" description="Capsule synthesis protein CapA" evidence="4">
    <location>
        <begin position="90"/>
        <end position="336"/>
    </location>
</feature>
<sequence>MRQGLWQGTRVLAGLSLLGVALTGCGVLAAQDGSAPAATVEGAASPEGPPPPSDARAPAGSPASPAATPGPTPVPTPGTGPRCPVLRCTSVVLTGDMAVDRALWEQAGKDAAAAGHSGTDLVPGLEGQRRYLDGSDLAVCHLDAPVGLPDGPFAARPSYNLPPQIIAAAKDIGYEACTTAGRHSADRASDGLLRTLDALDAAGVQHTGSYRTARESGEILILQAAAAKVAVIAGTDRLNGRATEYPWQVDMLDPAAMVAKARKARELGADVVIGAMHAGDEFSAVPNARQKEVAHALADSGQFTLVYGHGSRSVLPLENHHGTWIAYGLGNGIAEVSARSVLNGEGLLLRVQFGQDAAGSWSVTDLAWAPTVMVTDPYRWCSVAADSPQGQCAGPEADAASRLRTVTVLESMGAAAAGAHELLITLEK</sequence>
<dbReference type="Proteomes" id="UP000053199">
    <property type="component" value="Unassembled WGS sequence"/>
</dbReference>
<name>A0A0V8ISW2_9MICC</name>
<organism evidence="5 6">
    <name type="scientific">Pseudarthrobacter enclensis</name>
    <dbReference type="NCBI Taxonomy" id="993070"/>
    <lineage>
        <taxon>Bacteria</taxon>
        <taxon>Bacillati</taxon>
        <taxon>Actinomycetota</taxon>
        <taxon>Actinomycetes</taxon>
        <taxon>Micrococcales</taxon>
        <taxon>Micrococcaceae</taxon>
        <taxon>Pseudarthrobacter</taxon>
    </lineage>
</organism>
<feature type="signal peptide" evidence="3">
    <location>
        <begin position="1"/>
        <end position="29"/>
    </location>
</feature>
<comment type="caution">
    <text evidence="5">The sequence shown here is derived from an EMBL/GenBank/DDBJ whole genome shotgun (WGS) entry which is preliminary data.</text>
</comment>
<dbReference type="SMART" id="SM00854">
    <property type="entry name" value="PGA_cap"/>
    <property type="match status" value="1"/>
</dbReference>
<evidence type="ECO:0000313" key="6">
    <source>
        <dbReference type="Proteomes" id="UP000053199"/>
    </source>
</evidence>
<evidence type="ECO:0000256" key="1">
    <source>
        <dbReference type="ARBA" id="ARBA00005662"/>
    </source>
</evidence>
<dbReference type="InterPro" id="IPR029052">
    <property type="entry name" value="Metallo-depent_PP-like"/>
</dbReference>
<comment type="similarity">
    <text evidence="1">Belongs to the CapA family.</text>
</comment>
<keyword evidence="6" id="KW-1185">Reference proteome</keyword>
<evidence type="ECO:0000256" key="3">
    <source>
        <dbReference type="SAM" id="SignalP"/>
    </source>
</evidence>
<protein>
    <submittedName>
        <fullName evidence="5">Metallophosphatase</fullName>
    </submittedName>
</protein>
<feature type="region of interest" description="Disordered" evidence="2">
    <location>
        <begin position="38"/>
        <end position="81"/>
    </location>
</feature>
<proteinExistence type="inferred from homology"/>
<evidence type="ECO:0000259" key="4">
    <source>
        <dbReference type="SMART" id="SM00854"/>
    </source>
</evidence>
<dbReference type="Pfam" id="PF09587">
    <property type="entry name" value="PGA_cap"/>
    <property type="match status" value="1"/>
</dbReference>
<dbReference type="SUPFAM" id="SSF56300">
    <property type="entry name" value="Metallo-dependent phosphatases"/>
    <property type="match status" value="1"/>
</dbReference>
<dbReference type="Gene3D" id="3.60.21.10">
    <property type="match status" value="1"/>
</dbReference>
<dbReference type="AlphaFoldDB" id="A0A0V8ISW2"/>
<evidence type="ECO:0000256" key="2">
    <source>
        <dbReference type="SAM" id="MobiDB-lite"/>
    </source>
</evidence>
<gene>
    <name evidence="5" type="ORF">AS031_07230</name>
</gene>
<feature type="compositionally biased region" description="Pro residues" evidence="2">
    <location>
        <begin position="68"/>
        <end position="78"/>
    </location>
</feature>
<dbReference type="EMBL" id="LNQM01000002">
    <property type="protein sequence ID" value="KSU77851.1"/>
    <property type="molecule type" value="Genomic_DNA"/>
</dbReference>
<feature type="chain" id="PRO_5038574050" evidence="3">
    <location>
        <begin position="30"/>
        <end position="428"/>
    </location>
</feature>
<accession>A0A0V8ISW2</accession>